<evidence type="ECO:0000259" key="4">
    <source>
        <dbReference type="PROSITE" id="PS50240"/>
    </source>
</evidence>
<feature type="chain" id="PRO_5016446155" evidence="3">
    <location>
        <begin position="20"/>
        <end position="261"/>
    </location>
</feature>
<dbReference type="FunFam" id="2.40.10.10:FF:000068">
    <property type="entry name" value="transmembrane protease serine 2"/>
    <property type="match status" value="1"/>
</dbReference>
<keyword evidence="3" id="KW-0732">Signal</keyword>
<dbReference type="VEuPathDB" id="VectorBase:CSON008542"/>
<feature type="domain" description="Peptidase S1" evidence="4">
    <location>
        <begin position="25"/>
        <end position="255"/>
    </location>
</feature>
<dbReference type="PRINTS" id="PR00722">
    <property type="entry name" value="CHYMOTRYPSIN"/>
</dbReference>
<dbReference type="SMART" id="SM00020">
    <property type="entry name" value="Tryp_SPc"/>
    <property type="match status" value="1"/>
</dbReference>
<dbReference type="CDD" id="cd00190">
    <property type="entry name" value="Tryp_SPc"/>
    <property type="match status" value="1"/>
</dbReference>
<dbReference type="EMBL" id="UFQT01003222">
    <property type="protein sequence ID" value="SSX34763.1"/>
    <property type="molecule type" value="Genomic_DNA"/>
</dbReference>
<dbReference type="InterPro" id="IPR051333">
    <property type="entry name" value="CLIP_Serine_Protease"/>
</dbReference>
<accession>A0A336N1B0</accession>
<evidence type="ECO:0000256" key="3">
    <source>
        <dbReference type="SAM" id="SignalP"/>
    </source>
</evidence>
<dbReference type="GO" id="GO:0004252">
    <property type="term" value="F:serine-type endopeptidase activity"/>
    <property type="evidence" value="ECO:0007669"/>
    <property type="project" value="InterPro"/>
</dbReference>
<dbReference type="PROSITE" id="PS50240">
    <property type="entry name" value="TRYPSIN_DOM"/>
    <property type="match status" value="1"/>
</dbReference>
<dbReference type="Gene3D" id="2.40.10.10">
    <property type="entry name" value="Trypsin-like serine proteases"/>
    <property type="match status" value="1"/>
</dbReference>
<dbReference type="InterPro" id="IPR009003">
    <property type="entry name" value="Peptidase_S1_PA"/>
</dbReference>
<dbReference type="SUPFAM" id="SSF50494">
    <property type="entry name" value="Trypsin-like serine proteases"/>
    <property type="match status" value="1"/>
</dbReference>
<name>A0A336N1B0_CULSO</name>
<dbReference type="PANTHER" id="PTHR24260">
    <property type="match status" value="1"/>
</dbReference>
<dbReference type="GO" id="GO:0006508">
    <property type="term" value="P:proteolysis"/>
    <property type="evidence" value="ECO:0007669"/>
    <property type="project" value="InterPro"/>
</dbReference>
<dbReference type="AlphaFoldDB" id="A0A336N1B0"/>
<keyword evidence="1" id="KW-1015">Disulfide bond</keyword>
<protein>
    <submittedName>
        <fullName evidence="5">CSON008542 protein</fullName>
    </submittedName>
</protein>
<comment type="similarity">
    <text evidence="2">Belongs to the peptidase S1 family. CLIP subfamily.</text>
</comment>
<reference evidence="5" key="1">
    <citation type="submission" date="2018-07" db="EMBL/GenBank/DDBJ databases">
        <authorList>
            <person name="Quirk P.G."/>
            <person name="Krulwich T.A."/>
        </authorList>
    </citation>
    <scope>NUCLEOTIDE SEQUENCE</scope>
</reference>
<proteinExistence type="inferred from homology"/>
<dbReference type="OMA" id="FNNVWTT"/>
<dbReference type="Pfam" id="PF00089">
    <property type="entry name" value="Trypsin"/>
    <property type="match status" value="1"/>
</dbReference>
<sequence>MKSFIVSLIFLIGLSQIQAKFVPYIYDGQPMGPKDIPFAVGVMLHRPQNPGWCGGALISRNYVLTAAKCALNVPAASVLLGASDVNRANQTIAVSQIIPHPFFDTSSEKNDIALLKLSVPANLSDIVGISRLPSRAQKKLSFTDKLGTSYGWGKGGKATVPVTTLHAVNETVITNLSCLTKYPAYITSSNLCTGSDNGTPCTGDEGGALFFTDTDGYPTQIGVYSYQFSLGCTMGWPAVYTRVTDYIDWIGANSDVIIRDQ</sequence>
<evidence type="ECO:0000256" key="1">
    <source>
        <dbReference type="ARBA" id="ARBA00023157"/>
    </source>
</evidence>
<gene>
    <name evidence="5" type="primary">CSON008542</name>
</gene>
<dbReference type="InterPro" id="IPR043504">
    <property type="entry name" value="Peptidase_S1_PA_chymotrypsin"/>
</dbReference>
<dbReference type="InterPro" id="IPR001254">
    <property type="entry name" value="Trypsin_dom"/>
</dbReference>
<dbReference type="InterPro" id="IPR001314">
    <property type="entry name" value="Peptidase_S1A"/>
</dbReference>
<evidence type="ECO:0000313" key="5">
    <source>
        <dbReference type="EMBL" id="SSX34763.1"/>
    </source>
</evidence>
<feature type="signal peptide" evidence="3">
    <location>
        <begin position="1"/>
        <end position="19"/>
    </location>
</feature>
<organism evidence="5">
    <name type="scientific">Culicoides sonorensis</name>
    <name type="common">Biting midge</name>
    <dbReference type="NCBI Taxonomy" id="179676"/>
    <lineage>
        <taxon>Eukaryota</taxon>
        <taxon>Metazoa</taxon>
        <taxon>Ecdysozoa</taxon>
        <taxon>Arthropoda</taxon>
        <taxon>Hexapoda</taxon>
        <taxon>Insecta</taxon>
        <taxon>Pterygota</taxon>
        <taxon>Neoptera</taxon>
        <taxon>Endopterygota</taxon>
        <taxon>Diptera</taxon>
        <taxon>Nematocera</taxon>
        <taxon>Chironomoidea</taxon>
        <taxon>Ceratopogonidae</taxon>
        <taxon>Ceratopogoninae</taxon>
        <taxon>Culicoides</taxon>
        <taxon>Monoculicoides</taxon>
    </lineage>
</organism>
<evidence type="ECO:0000256" key="2">
    <source>
        <dbReference type="ARBA" id="ARBA00024195"/>
    </source>
</evidence>
<dbReference type="PANTHER" id="PTHR24260:SF134">
    <property type="entry name" value="AT07769P-RELATED"/>
    <property type="match status" value="1"/>
</dbReference>